<dbReference type="Pfam" id="PF18148">
    <property type="entry name" value="RGS_DHEX"/>
    <property type="match status" value="1"/>
</dbReference>
<dbReference type="SUPFAM" id="SSF48097">
    <property type="entry name" value="Regulator of G-protein signaling, RGS"/>
    <property type="match status" value="1"/>
</dbReference>
<evidence type="ECO:0000313" key="6">
    <source>
        <dbReference type="Proteomes" id="UP001497382"/>
    </source>
</evidence>
<dbReference type="Pfam" id="PF00615">
    <property type="entry name" value="RGS"/>
    <property type="match status" value="1"/>
</dbReference>
<dbReference type="PROSITE" id="PS50132">
    <property type="entry name" value="RGS"/>
    <property type="match status" value="1"/>
</dbReference>
<dbReference type="Pfam" id="PF00610">
    <property type="entry name" value="DEP"/>
    <property type="match status" value="1"/>
</dbReference>
<dbReference type="PANTHER" id="PTHR45746:SF6">
    <property type="entry name" value="LP21163P"/>
    <property type="match status" value="1"/>
</dbReference>
<evidence type="ECO:0008006" key="7">
    <source>
        <dbReference type="Google" id="ProtNLM"/>
    </source>
</evidence>
<evidence type="ECO:0000256" key="2">
    <source>
        <dbReference type="SAM" id="MobiDB-lite"/>
    </source>
</evidence>
<dbReference type="InterPro" id="IPR047017">
    <property type="entry name" value="RGS6/7/9/11_DHEX_sf"/>
</dbReference>
<evidence type="ECO:0000259" key="4">
    <source>
        <dbReference type="PROSITE" id="PS50186"/>
    </source>
</evidence>
<dbReference type="GO" id="GO:0005096">
    <property type="term" value="F:GTPase activator activity"/>
    <property type="evidence" value="ECO:0007669"/>
    <property type="project" value="TreeGrafter"/>
</dbReference>
<accession>A0AAV2AJY5</accession>
<proteinExistence type="predicted"/>
<dbReference type="Gene3D" id="1.10.1240.60">
    <property type="match status" value="1"/>
</dbReference>
<feature type="domain" description="DEP" evidence="4">
    <location>
        <begin position="39"/>
        <end position="114"/>
    </location>
</feature>
<gene>
    <name evidence="5" type="ORF">LARSCL_LOCUS13052</name>
</gene>
<dbReference type="InterPro" id="IPR047016">
    <property type="entry name" value="RGS6/7/9/11"/>
</dbReference>
<dbReference type="PRINTS" id="PR01301">
    <property type="entry name" value="RGSPROTEIN"/>
</dbReference>
<dbReference type="GO" id="GO:0005737">
    <property type="term" value="C:cytoplasm"/>
    <property type="evidence" value="ECO:0007669"/>
    <property type="project" value="TreeGrafter"/>
</dbReference>
<reference evidence="5 6" key="1">
    <citation type="submission" date="2024-04" db="EMBL/GenBank/DDBJ databases">
        <authorList>
            <person name="Rising A."/>
            <person name="Reimegard J."/>
            <person name="Sonavane S."/>
            <person name="Akerstrom W."/>
            <person name="Nylinder S."/>
            <person name="Hedman E."/>
            <person name="Kallberg Y."/>
        </authorList>
    </citation>
    <scope>NUCLEOTIDE SEQUENCE [LARGE SCALE GENOMIC DNA]</scope>
</reference>
<protein>
    <recommendedName>
        <fullName evidence="7">Regulator of G-protein signaling 7</fullName>
    </recommendedName>
</protein>
<dbReference type="PANTHER" id="PTHR45746">
    <property type="entry name" value="LP21163P"/>
    <property type="match status" value="1"/>
</dbReference>
<dbReference type="AlphaFoldDB" id="A0AAV2AJY5"/>
<dbReference type="GO" id="GO:0008277">
    <property type="term" value="P:regulation of G protein-coupled receptor signaling pathway"/>
    <property type="evidence" value="ECO:0007669"/>
    <property type="project" value="InterPro"/>
</dbReference>
<dbReference type="InterPro" id="IPR036305">
    <property type="entry name" value="RGS_sf"/>
</dbReference>
<dbReference type="GO" id="GO:0009968">
    <property type="term" value="P:negative regulation of signal transduction"/>
    <property type="evidence" value="ECO:0007669"/>
    <property type="project" value="UniProtKB-KW"/>
</dbReference>
<dbReference type="SMART" id="SM00049">
    <property type="entry name" value="DEP"/>
    <property type="match status" value="1"/>
</dbReference>
<dbReference type="FunFam" id="1.10.167.10:FF:000001">
    <property type="entry name" value="Putative regulator of g-protein signaling 12"/>
    <property type="match status" value="1"/>
</dbReference>
<dbReference type="Gene3D" id="1.10.10.10">
    <property type="entry name" value="Winged helix-like DNA-binding domain superfamily/Winged helix DNA-binding domain"/>
    <property type="match status" value="1"/>
</dbReference>
<name>A0AAV2AJY5_9ARAC</name>
<dbReference type="InterPro" id="IPR036388">
    <property type="entry name" value="WH-like_DNA-bd_sf"/>
</dbReference>
<dbReference type="FunFam" id="1.10.10.10:FF:000162">
    <property type="entry name" value="Regulator of G-protein signaling 6"/>
    <property type="match status" value="1"/>
</dbReference>
<dbReference type="InterPro" id="IPR016137">
    <property type="entry name" value="RGS"/>
</dbReference>
<comment type="caution">
    <text evidence="5">The sequence shown here is derived from an EMBL/GenBank/DDBJ whole genome shotgun (WGS) entry which is preliminary data.</text>
</comment>
<evidence type="ECO:0000313" key="5">
    <source>
        <dbReference type="EMBL" id="CAL1284272.1"/>
    </source>
</evidence>
<dbReference type="InterPro" id="IPR040759">
    <property type="entry name" value="RGS_DHEX"/>
</dbReference>
<dbReference type="Gene3D" id="1.10.167.10">
    <property type="entry name" value="Regulator of G-protein Signalling 4, domain 2"/>
    <property type="match status" value="1"/>
</dbReference>
<dbReference type="GO" id="GO:0035556">
    <property type="term" value="P:intracellular signal transduction"/>
    <property type="evidence" value="ECO:0007669"/>
    <property type="project" value="InterPro"/>
</dbReference>
<dbReference type="Proteomes" id="UP001497382">
    <property type="component" value="Unassembled WGS sequence"/>
</dbReference>
<dbReference type="SUPFAM" id="SSF46785">
    <property type="entry name" value="Winged helix' DNA-binding domain"/>
    <property type="match status" value="1"/>
</dbReference>
<dbReference type="PROSITE" id="PS50186">
    <property type="entry name" value="DEP"/>
    <property type="match status" value="1"/>
</dbReference>
<dbReference type="FunFam" id="1.10.1240.60:FF:000001">
    <property type="entry name" value="Regulator of G-protein signaling 6"/>
    <property type="match status" value="1"/>
</dbReference>
<dbReference type="CDD" id="cd08705">
    <property type="entry name" value="RGS_R7-like"/>
    <property type="match status" value="1"/>
</dbReference>
<dbReference type="GO" id="GO:0043005">
    <property type="term" value="C:neuron projection"/>
    <property type="evidence" value="ECO:0007669"/>
    <property type="project" value="TreeGrafter"/>
</dbReference>
<evidence type="ECO:0000256" key="1">
    <source>
        <dbReference type="ARBA" id="ARBA00022700"/>
    </source>
</evidence>
<feature type="region of interest" description="Disordered" evidence="2">
    <location>
        <begin position="1"/>
        <end position="21"/>
    </location>
</feature>
<dbReference type="EMBL" id="CAXIEN010000177">
    <property type="protein sequence ID" value="CAL1284272.1"/>
    <property type="molecule type" value="Genomic_DNA"/>
</dbReference>
<dbReference type="SMART" id="SM00315">
    <property type="entry name" value="RGS"/>
    <property type="match status" value="1"/>
</dbReference>
<keyword evidence="6" id="KW-1185">Reference proteome</keyword>
<organism evidence="5 6">
    <name type="scientific">Larinioides sclopetarius</name>
    <dbReference type="NCBI Taxonomy" id="280406"/>
    <lineage>
        <taxon>Eukaryota</taxon>
        <taxon>Metazoa</taxon>
        <taxon>Ecdysozoa</taxon>
        <taxon>Arthropoda</taxon>
        <taxon>Chelicerata</taxon>
        <taxon>Arachnida</taxon>
        <taxon>Araneae</taxon>
        <taxon>Araneomorphae</taxon>
        <taxon>Entelegynae</taxon>
        <taxon>Araneoidea</taxon>
        <taxon>Araneidae</taxon>
        <taxon>Larinioides</taxon>
    </lineage>
</organism>
<dbReference type="CDD" id="cd04450">
    <property type="entry name" value="DEP_RGS7-like"/>
    <property type="match status" value="1"/>
</dbReference>
<dbReference type="InterPro" id="IPR044926">
    <property type="entry name" value="RGS_subdomain_2"/>
</dbReference>
<dbReference type="InterPro" id="IPR036390">
    <property type="entry name" value="WH_DNA-bd_sf"/>
</dbReference>
<feature type="domain" description="RGS" evidence="3">
    <location>
        <begin position="265"/>
        <end position="380"/>
    </location>
</feature>
<keyword evidence="1" id="KW-0734">Signal transduction inhibitor</keyword>
<evidence type="ECO:0000259" key="3">
    <source>
        <dbReference type="PROSITE" id="PS50132"/>
    </source>
</evidence>
<dbReference type="InterPro" id="IPR000591">
    <property type="entry name" value="DEP_dom"/>
</dbReference>
<sequence length="409" mass="48090">MAYRRKGDSGNGQTPGCDDNPNHIVYRKMERIVERMQDEQNGVPVKTVKSFMSKIPSVFTGSDLINWMMKHLDVEDQTEALHLGHLMAAHGYFFPIDDHVLTVKADGTFYRFQTPYFWPSNCWEPENTDYAVYLCKRTMQNKTRLELADYEAENLARLQKMFSRKWEFIFMQAEAQAKVDKKRDKLERKVLDSQERAFWDVHRPVPGCVNTTEMDIKKACRMNKPIKSAKIQSLKYRLERRNVKISKVSDTKDIPARRVRRWAFSLKELLKDPAGREQFFKFLEKEFSAENLKFWDAVQELKQVHSRDIPVKVQEIWDQYLAPEAKEAINIDSKSYEITKKNMEKPDRWAFEEAAAHLYQLMKSDSYSRYLRSEMYKEYLNGMKKKTSVKGIRSVISFSAKKDQSASSS</sequence>
<dbReference type="InterPro" id="IPR034483">
    <property type="entry name" value="RGS_Egl-10"/>
</dbReference>